<protein>
    <submittedName>
        <fullName evidence="1">Uncharacterized protein</fullName>
    </submittedName>
</protein>
<dbReference type="Proteomes" id="UP001056120">
    <property type="component" value="Linkage Group LG20"/>
</dbReference>
<reference evidence="2" key="1">
    <citation type="journal article" date="2022" name="Mol. Ecol. Resour.">
        <title>The genomes of chicory, endive, great burdock and yacon provide insights into Asteraceae palaeo-polyploidization history and plant inulin production.</title>
        <authorList>
            <person name="Fan W."/>
            <person name="Wang S."/>
            <person name="Wang H."/>
            <person name="Wang A."/>
            <person name="Jiang F."/>
            <person name="Liu H."/>
            <person name="Zhao H."/>
            <person name="Xu D."/>
            <person name="Zhang Y."/>
        </authorList>
    </citation>
    <scope>NUCLEOTIDE SEQUENCE [LARGE SCALE GENOMIC DNA]</scope>
    <source>
        <strain evidence="2">cv. Yunnan</strain>
    </source>
</reference>
<proteinExistence type="predicted"/>
<evidence type="ECO:0000313" key="1">
    <source>
        <dbReference type="EMBL" id="KAI3741462.1"/>
    </source>
</evidence>
<name>A0ACB9D596_9ASTR</name>
<reference evidence="1 2" key="2">
    <citation type="journal article" date="2022" name="Mol. Ecol. Resour.">
        <title>The genomes of chicory, endive, great burdock and yacon provide insights into Asteraceae paleo-polyploidization history and plant inulin production.</title>
        <authorList>
            <person name="Fan W."/>
            <person name="Wang S."/>
            <person name="Wang H."/>
            <person name="Wang A."/>
            <person name="Jiang F."/>
            <person name="Liu H."/>
            <person name="Zhao H."/>
            <person name="Xu D."/>
            <person name="Zhang Y."/>
        </authorList>
    </citation>
    <scope>NUCLEOTIDE SEQUENCE [LARGE SCALE GENOMIC DNA]</scope>
    <source>
        <strain evidence="2">cv. Yunnan</strain>
        <tissue evidence="1">Leaves</tissue>
    </source>
</reference>
<evidence type="ECO:0000313" key="2">
    <source>
        <dbReference type="Proteomes" id="UP001056120"/>
    </source>
</evidence>
<organism evidence="1 2">
    <name type="scientific">Smallanthus sonchifolius</name>
    <dbReference type="NCBI Taxonomy" id="185202"/>
    <lineage>
        <taxon>Eukaryota</taxon>
        <taxon>Viridiplantae</taxon>
        <taxon>Streptophyta</taxon>
        <taxon>Embryophyta</taxon>
        <taxon>Tracheophyta</taxon>
        <taxon>Spermatophyta</taxon>
        <taxon>Magnoliopsida</taxon>
        <taxon>eudicotyledons</taxon>
        <taxon>Gunneridae</taxon>
        <taxon>Pentapetalae</taxon>
        <taxon>asterids</taxon>
        <taxon>campanulids</taxon>
        <taxon>Asterales</taxon>
        <taxon>Asteraceae</taxon>
        <taxon>Asteroideae</taxon>
        <taxon>Heliantheae alliance</taxon>
        <taxon>Millerieae</taxon>
        <taxon>Smallanthus</taxon>
    </lineage>
</organism>
<sequence length="278" mass="31858">MEVAQSTRPRQEGSLYQSFGSCNGLVCVSLEDVELEVTNPWTRESKKLQTPTHRPDEILYTIRQVMSCLGFGYDATTDDYKVIIGLKKRVFDELTVFHVLTLKSNVWKVIGEVKYKDFTNKAGILCGGALYWFMTASKKKVIMSLDLSTEECKEIPQPMEPEYVCADFYDYRLGVIEECLCIYSIFSASPLSSKIWVMKNNKWELYNNESKYDIVHYLARLYSQNRSSYFYSHDDCRLVPSDGDHIRASIFVKSLVSPQAAGGYEQMKTLVPLGQLEL</sequence>
<gene>
    <name evidence="1" type="ORF">L1987_59136</name>
</gene>
<comment type="caution">
    <text evidence="1">The sequence shown here is derived from an EMBL/GenBank/DDBJ whole genome shotgun (WGS) entry which is preliminary data.</text>
</comment>
<accession>A0ACB9D596</accession>
<keyword evidence="2" id="KW-1185">Reference proteome</keyword>
<dbReference type="EMBL" id="CM042037">
    <property type="protein sequence ID" value="KAI3741462.1"/>
    <property type="molecule type" value="Genomic_DNA"/>
</dbReference>